<gene>
    <name evidence="1" type="ORF">NP233_g8184</name>
</gene>
<name>A0AAD5VMR3_9AGAR</name>
<proteinExistence type="predicted"/>
<comment type="caution">
    <text evidence="1">The sequence shown here is derived from an EMBL/GenBank/DDBJ whole genome shotgun (WGS) entry which is preliminary data.</text>
</comment>
<evidence type="ECO:0000313" key="1">
    <source>
        <dbReference type="EMBL" id="KAJ3564615.1"/>
    </source>
</evidence>
<organism evidence="1 2">
    <name type="scientific">Leucocoprinus birnbaumii</name>
    <dbReference type="NCBI Taxonomy" id="56174"/>
    <lineage>
        <taxon>Eukaryota</taxon>
        <taxon>Fungi</taxon>
        <taxon>Dikarya</taxon>
        <taxon>Basidiomycota</taxon>
        <taxon>Agaricomycotina</taxon>
        <taxon>Agaricomycetes</taxon>
        <taxon>Agaricomycetidae</taxon>
        <taxon>Agaricales</taxon>
        <taxon>Agaricineae</taxon>
        <taxon>Agaricaceae</taxon>
        <taxon>Leucocoprinus</taxon>
    </lineage>
</organism>
<dbReference type="Proteomes" id="UP001213000">
    <property type="component" value="Unassembled WGS sequence"/>
</dbReference>
<reference evidence="1" key="1">
    <citation type="submission" date="2022-07" db="EMBL/GenBank/DDBJ databases">
        <title>Genome Sequence of Leucocoprinus birnbaumii.</title>
        <authorList>
            <person name="Buettner E."/>
        </authorList>
    </citation>
    <scope>NUCLEOTIDE SEQUENCE</scope>
    <source>
        <strain evidence="1">VT141</strain>
    </source>
</reference>
<dbReference type="AlphaFoldDB" id="A0AAD5VMR3"/>
<sequence>MPKSVPNPPFVNFGVLDKTDAFDNRRVRMVCSILTYDQRSAKVKTTDQEEVIVIFLEKLREDFRLIADYYLFEGAAKEQGALLFVEKEPEPLLYPRTFDGTEDEISKLFAAKKVKTVWSVMDDMTTFMHERPWLKSGGGYLPRPQICACRQVRTRKLAEGRSDFSGINLALFDHTKTTYVVDNETRVASDALEDAVTKPACKEAKHGVLKINQASPLNDHPGRTRPG</sequence>
<protein>
    <submittedName>
        <fullName evidence="1">Uncharacterized protein</fullName>
    </submittedName>
</protein>
<keyword evidence="2" id="KW-1185">Reference proteome</keyword>
<evidence type="ECO:0000313" key="2">
    <source>
        <dbReference type="Proteomes" id="UP001213000"/>
    </source>
</evidence>
<accession>A0AAD5VMR3</accession>
<dbReference type="EMBL" id="JANIEX010000647">
    <property type="protein sequence ID" value="KAJ3564615.1"/>
    <property type="molecule type" value="Genomic_DNA"/>
</dbReference>